<dbReference type="PANTHER" id="PTHR43420">
    <property type="entry name" value="ACETYLTRANSFERASE"/>
    <property type="match status" value="1"/>
</dbReference>
<evidence type="ECO:0000256" key="2">
    <source>
        <dbReference type="ARBA" id="ARBA00023315"/>
    </source>
</evidence>
<keyword evidence="1" id="KW-0808">Transferase</keyword>
<name>A0ABN7CAE1_9FLAO</name>
<accession>A0ABN7CAE1</accession>
<feature type="domain" description="N-acetyltransferase" evidence="3">
    <location>
        <begin position="149"/>
        <end position="283"/>
    </location>
</feature>
<organism evidence="4 5">
    <name type="scientific">Chryseobacterium gambrini</name>
    <dbReference type="NCBI Taxonomy" id="373672"/>
    <lineage>
        <taxon>Bacteria</taxon>
        <taxon>Pseudomonadati</taxon>
        <taxon>Bacteroidota</taxon>
        <taxon>Flavobacteriia</taxon>
        <taxon>Flavobacteriales</taxon>
        <taxon>Weeksellaceae</taxon>
        <taxon>Chryseobacterium group</taxon>
        <taxon>Chryseobacterium</taxon>
    </lineage>
</organism>
<dbReference type="CDD" id="cd04301">
    <property type="entry name" value="NAT_SF"/>
    <property type="match status" value="1"/>
</dbReference>
<dbReference type="SUPFAM" id="SSF55729">
    <property type="entry name" value="Acyl-CoA N-acyltransferases (Nat)"/>
    <property type="match status" value="1"/>
</dbReference>
<evidence type="ECO:0000313" key="4">
    <source>
        <dbReference type="EMBL" id="BEV03317.1"/>
    </source>
</evidence>
<proteinExistence type="predicted"/>
<evidence type="ECO:0000256" key="1">
    <source>
        <dbReference type="ARBA" id="ARBA00022679"/>
    </source>
</evidence>
<gene>
    <name evidence="4" type="ORF">CRDW_06910</name>
</gene>
<dbReference type="Gene3D" id="3.40.630.30">
    <property type="match status" value="2"/>
</dbReference>
<dbReference type="InterPro" id="IPR016181">
    <property type="entry name" value="Acyl_CoA_acyltransferase"/>
</dbReference>
<dbReference type="Proteomes" id="UP001380186">
    <property type="component" value="Chromosome"/>
</dbReference>
<keyword evidence="5" id="KW-1185">Reference proteome</keyword>
<dbReference type="Pfam" id="PF00583">
    <property type="entry name" value="Acetyltransf_1"/>
    <property type="match status" value="2"/>
</dbReference>
<sequence>MQKIDTLEKVTFDEIAETFNSAFSDYFFPIKFTKEQFEVKFLSEGVRLDLSVGVFDNNKLIAFILHFINSSDEKIINYNGGTGVIPRFRGNNLTSKMYDYILPKLKENKVEEMILEVLTENIPAIKTYQKQGFNIIRELNCFKGQLNFKHTKDIDEDYKIIKLKDLNWNLLQTFWDYTPTWQNSITTMNNLQDQNICFGITKNDTILGYIIFNPKIKRIHQLAIDKKFRKIGLGSLLLNSIFEIEKEEISFINIDSRFDRFGNFLEGRGMKNYTNQYEMERKI</sequence>
<protein>
    <submittedName>
        <fullName evidence="4">GNAT family N-acetyltransferase</fullName>
    </submittedName>
</protein>
<reference evidence="4 5" key="1">
    <citation type="journal article" date="2020" name="Microbes Environ.">
        <title>Synthetic bacterial community of duckweed: a simple and stable system to study plant-microbe interactions.</title>
        <authorList>
            <person name="Ishizawa H."/>
            <person name="Tada M."/>
            <person name="Kuroda M."/>
            <person name="Inoue D."/>
            <person name="Futamata H."/>
            <person name="Ike M."/>
        </authorList>
    </citation>
    <scope>NUCLEOTIDE SEQUENCE [LARGE SCALE GENOMIC DNA]</scope>
    <source>
        <strain evidence="4 5">DW100</strain>
    </source>
</reference>
<dbReference type="InterPro" id="IPR000182">
    <property type="entry name" value="GNAT_dom"/>
</dbReference>
<dbReference type="PANTHER" id="PTHR43420:SF44">
    <property type="entry name" value="ACETYLTRANSFERASE YPEA"/>
    <property type="match status" value="1"/>
</dbReference>
<evidence type="ECO:0000313" key="5">
    <source>
        <dbReference type="Proteomes" id="UP001380186"/>
    </source>
</evidence>
<keyword evidence="2" id="KW-0012">Acyltransferase</keyword>
<dbReference type="EMBL" id="AP029022">
    <property type="protein sequence ID" value="BEV03317.1"/>
    <property type="molecule type" value="Genomic_DNA"/>
</dbReference>
<evidence type="ECO:0000259" key="3">
    <source>
        <dbReference type="PROSITE" id="PS51186"/>
    </source>
</evidence>
<dbReference type="RefSeq" id="WP_338614263.1">
    <property type="nucleotide sequence ID" value="NZ_AP029022.1"/>
</dbReference>
<feature type="domain" description="N-acetyltransferase" evidence="3">
    <location>
        <begin position="2"/>
        <end position="155"/>
    </location>
</feature>
<dbReference type="PROSITE" id="PS51186">
    <property type="entry name" value="GNAT"/>
    <property type="match status" value="2"/>
</dbReference>
<dbReference type="InterPro" id="IPR050680">
    <property type="entry name" value="YpeA/RimI_acetyltransf"/>
</dbReference>